<evidence type="ECO:0000259" key="4">
    <source>
        <dbReference type="PROSITE" id="PS50042"/>
    </source>
</evidence>
<dbReference type="InterPro" id="IPR050397">
    <property type="entry name" value="Env_Response_Regulators"/>
</dbReference>
<dbReference type="SUPFAM" id="SSF51206">
    <property type="entry name" value="cAMP-binding domain-like"/>
    <property type="match status" value="1"/>
</dbReference>
<dbReference type="InterPro" id="IPR036390">
    <property type="entry name" value="WH_DNA-bd_sf"/>
</dbReference>
<evidence type="ECO:0000256" key="1">
    <source>
        <dbReference type="ARBA" id="ARBA00023015"/>
    </source>
</evidence>
<keyword evidence="2" id="KW-0238">DNA-binding</keyword>
<sequence>MAMLSNLDLIRRVPLFSMLTHAQAEAIAEGVVKRRFRRGEIIVEQGQKSNALFILLTGRARVLTSDSRGREVILAMLHPGDYVGEMSLIDNEPHSATVRAEVQTDVLVLGRAEFARCLPENSSLAYAIMRGLVARLRAADRQIESLALLDVYGRVARTLLDMAEDTGGTLMIRNKVSRQDLAKIVGASREMVSRVMKDLEERQYVETQPDGSVIIKERLQSGGRASRHAS</sequence>
<accession>A0ABY6MVC6</accession>
<name>A0ABY6MVC6_9BURK</name>
<dbReference type="SMART" id="SM00419">
    <property type="entry name" value="HTH_CRP"/>
    <property type="match status" value="1"/>
</dbReference>
<feature type="domain" description="HTH crp-type" evidence="5">
    <location>
        <begin position="149"/>
        <end position="219"/>
    </location>
</feature>
<dbReference type="RefSeq" id="WP_264893702.1">
    <property type="nucleotide sequence ID" value="NZ_CP110257.1"/>
</dbReference>
<dbReference type="InterPro" id="IPR000595">
    <property type="entry name" value="cNMP-bd_dom"/>
</dbReference>
<evidence type="ECO:0000256" key="3">
    <source>
        <dbReference type="ARBA" id="ARBA00023163"/>
    </source>
</evidence>
<dbReference type="EMBL" id="CP110257">
    <property type="protein sequence ID" value="UZD55949.1"/>
    <property type="molecule type" value="Genomic_DNA"/>
</dbReference>
<dbReference type="Gene3D" id="1.10.10.10">
    <property type="entry name" value="Winged helix-like DNA-binding domain superfamily/Winged helix DNA-binding domain"/>
    <property type="match status" value="1"/>
</dbReference>
<evidence type="ECO:0000313" key="6">
    <source>
        <dbReference type="EMBL" id="UZD55949.1"/>
    </source>
</evidence>
<protein>
    <submittedName>
        <fullName evidence="6">Crp/Fnr family transcriptional regulator</fullName>
    </submittedName>
</protein>
<dbReference type="Pfam" id="PF00027">
    <property type="entry name" value="cNMP_binding"/>
    <property type="match status" value="1"/>
</dbReference>
<dbReference type="PROSITE" id="PS50042">
    <property type="entry name" value="CNMP_BINDING_3"/>
    <property type="match status" value="1"/>
</dbReference>
<proteinExistence type="predicted"/>
<reference evidence="6" key="1">
    <citation type="submission" date="2022-10" db="EMBL/GenBank/DDBJ databases">
        <title>Complete genome sequence of Schlegelella aquatica LMG 23380.</title>
        <authorList>
            <person name="Musilova J."/>
            <person name="Kourilova X."/>
            <person name="Bezdicek M."/>
            <person name="Hermankova K."/>
            <person name="Obruca S."/>
            <person name="Sedlar K."/>
        </authorList>
    </citation>
    <scope>NUCLEOTIDE SEQUENCE</scope>
    <source>
        <strain evidence="6">LMG 23380</strain>
    </source>
</reference>
<dbReference type="InterPro" id="IPR012318">
    <property type="entry name" value="HTH_CRP"/>
</dbReference>
<dbReference type="Pfam" id="PF13545">
    <property type="entry name" value="HTH_Crp_2"/>
    <property type="match status" value="1"/>
</dbReference>
<evidence type="ECO:0000259" key="5">
    <source>
        <dbReference type="PROSITE" id="PS51063"/>
    </source>
</evidence>
<dbReference type="CDD" id="cd00092">
    <property type="entry name" value="HTH_CRP"/>
    <property type="match status" value="1"/>
</dbReference>
<dbReference type="PROSITE" id="PS00042">
    <property type="entry name" value="HTH_CRP_1"/>
    <property type="match status" value="1"/>
</dbReference>
<evidence type="ECO:0000256" key="2">
    <source>
        <dbReference type="ARBA" id="ARBA00023125"/>
    </source>
</evidence>
<dbReference type="Proteomes" id="UP001163266">
    <property type="component" value="Chromosome"/>
</dbReference>
<feature type="domain" description="Cyclic nucleotide-binding" evidence="4">
    <location>
        <begin position="15"/>
        <end position="135"/>
    </location>
</feature>
<dbReference type="InterPro" id="IPR014710">
    <property type="entry name" value="RmlC-like_jellyroll"/>
</dbReference>
<keyword evidence="1" id="KW-0805">Transcription regulation</keyword>
<dbReference type="PROSITE" id="PS51063">
    <property type="entry name" value="HTH_CRP_2"/>
    <property type="match status" value="1"/>
</dbReference>
<dbReference type="CDD" id="cd00038">
    <property type="entry name" value="CAP_ED"/>
    <property type="match status" value="1"/>
</dbReference>
<dbReference type="SMART" id="SM00100">
    <property type="entry name" value="cNMP"/>
    <property type="match status" value="1"/>
</dbReference>
<dbReference type="Gene3D" id="2.60.120.10">
    <property type="entry name" value="Jelly Rolls"/>
    <property type="match status" value="1"/>
</dbReference>
<dbReference type="InterPro" id="IPR018490">
    <property type="entry name" value="cNMP-bd_dom_sf"/>
</dbReference>
<dbReference type="PANTHER" id="PTHR24567:SF68">
    <property type="entry name" value="DNA-BINDING TRANSCRIPTIONAL DUAL REGULATOR CRP"/>
    <property type="match status" value="1"/>
</dbReference>
<dbReference type="PANTHER" id="PTHR24567">
    <property type="entry name" value="CRP FAMILY TRANSCRIPTIONAL REGULATORY PROTEIN"/>
    <property type="match status" value="1"/>
</dbReference>
<evidence type="ECO:0000313" key="7">
    <source>
        <dbReference type="Proteomes" id="UP001163266"/>
    </source>
</evidence>
<gene>
    <name evidence="6" type="ORF">OMP39_05045</name>
</gene>
<organism evidence="6 7">
    <name type="scientific">Caldimonas aquatica</name>
    <dbReference type="NCBI Taxonomy" id="376175"/>
    <lineage>
        <taxon>Bacteria</taxon>
        <taxon>Pseudomonadati</taxon>
        <taxon>Pseudomonadota</taxon>
        <taxon>Betaproteobacteria</taxon>
        <taxon>Burkholderiales</taxon>
        <taxon>Sphaerotilaceae</taxon>
        <taxon>Caldimonas</taxon>
    </lineage>
</organism>
<keyword evidence="3" id="KW-0804">Transcription</keyword>
<dbReference type="InterPro" id="IPR018335">
    <property type="entry name" value="Tscrpt_reg_HTH_Crp-type_CS"/>
</dbReference>
<dbReference type="SUPFAM" id="SSF46785">
    <property type="entry name" value="Winged helix' DNA-binding domain"/>
    <property type="match status" value="1"/>
</dbReference>
<dbReference type="InterPro" id="IPR036388">
    <property type="entry name" value="WH-like_DNA-bd_sf"/>
</dbReference>
<keyword evidence="7" id="KW-1185">Reference proteome</keyword>